<dbReference type="Pfam" id="PF02631">
    <property type="entry name" value="RecX_HTH2"/>
    <property type="match status" value="1"/>
</dbReference>
<evidence type="ECO:0000313" key="8">
    <source>
        <dbReference type="EMBL" id="RZT76545.1"/>
    </source>
</evidence>
<protein>
    <recommendedName>
        <fullName evidence="3 5">Regulatory protein RecX</fullName>
    </recommendedName>
</protein>
<accession>A0ABY0IP59</accession>
<reference evidence="8 9" key="1">
    <citation type="submission" date="2019-02" db="EMBL/GenBank/DDBJ databases">
        <title>Genomic Encyclopedia of Type Strains, Phase IV (KMG-IV): sequencing the most valuable type-strain genomes for metagenomic binning, comparative biology and taxonomic classification.</title>
        <authorList>
            <person name="Goeker M."/>
        </authorList>
    </citation>
    <scope>NUCLEOTIDE SEQUENCE [LARGE SCALE GENOMIC DNA]</scope>
    <source>
        <strain evidence="8 9">DSM 21223</strain>
    </source>
</reference>
<dbReference type="Gene3D" id="1.10.10.10">
    <property type="entry name" value="Winged helix-like DNA-binding domain superfamily/Winged helix DNA-binding domain"/>
    <property type="match status" value="3"/>
</dbReference>
<dbReference type="RefSeq" id="WP_130459696.1">
    <property type="nucleotide sequence ID" value="NZ_SHKM01000002.1"/>
</dbReference>
<dbReference type="InterPro" id="IPR053924">
    <property type="entry name" value="RecX_HTH_2nd"/>
</dbReference>
<keyword evidence="9" id="KW-1185">Reference proteome</keyword>
<evidence type="ECO:0000256" key="4">
    <source>
        <dbReference type="ARBA" id="ARBA00022490"/>
    </source>
</evidence>
<keyword evidence="4 5" id="KW-0963">Cytoplasm</keyword>
<dbReference type="PANTHER" id="PTHR33602:SF1">
    <property type="entry name" value="REGULATORY PROTEIN RECX FAMILY PROTEIN"/>
    <property type="match status" value="1"/>
</dbReference>
<sequence length="151" mass="16833">MTPSLRQRALGLLARREYSRAELARKLAPHAESEAELETLLDDLAARRQLSDARYASERVAIRARRYGDARLAQELRQKGVAEETVAAALAQGGSELERARQVWQKKFAALPADLAERAKQTRFLLSRGFAAATVRQVLQGGWDDESGSDW</sequence>
<dbReference type="NCBIfam" id="NF001055">
    <property type="entry name" value="PRK00117.2-5"/>
    <property type="match status" value="1"/>
</dbReference>
<dbReference type="Proteomes" id="UP000292136">
    <property type="component" value="Unassembled WGS sequence"/>
</dbReference>
<evidence type="ECO:0000256" key="3">
    <source>
        <dbReference type="ARBA" id="ARBA00018111"/>
    </source>
</evidence>
<dbReference type="EMBL" id="SHKM01000002">
    <property type="protein sequence ID" value="RZT76545.1"/>
    <property type="molecule type" value="Genomic_DNA"/>
</dbReference>
<evidence type="ECO:0000313" key="9">
    <source>
        <dbReference type="Proteomes" id="UP000292136"/>
    </source>
</evidence>
<dbReference type="Pfam" id="PF21981">
    <property type="entry name" value="RecX_HTH3"/>
    <property type="match status" value="1"/>
</dbReference>
<comment type="caution">
    <text evidence="8">The sequence shown here is derived from an EMBL/GenBank/DDBJ whole genome shotgun (WGS) entry which is preliminary data.</text>
</comment>
<evidence type="ECO:0000259" key="7">
    <source>
        <dbReference type="Pfam" id="PF21981"/>
    </source>
</evidence>
<dbReference type="InterPro" id="IPR053925">
    <property type="entry name" value="RecX_HTH_3rd"/>
</dbReference>
<comment type="subcellular location">
    <subcellularLocation>
        <location evidence="1 5">Cytoplasm</location>
    </subcellularLocation>
</comment>
<proteinExistence type="inferred from homology"/>
<dbReference type="HAMAP" id="MF_01114">
    <property type="entry name" value="RecX"/>
    <property type="match status" value="1"/>
</dbReference>
<comment type="similarity">
    <text evidence="2 5">Belongs to the RecX family.</text>
</comment>
<name>A0ABY0IP59_9RHOO</name>
<organism evidence="8 9">
    <name type="scientific">Azospira oryzae</name>
    <dbReference type="NCBI Taxonomy" id="146939"/>
    <lineage>
        <taxon>Bacteria</taxon>
        <taxon>Pseudomonadati</taxon>
        <taxon>Pseudomonadota</taxon>
        <taxon>Betaproteobacteria</taxon>
        <taxon>Rhodocyclales</taxon>
        <taxon>Rhodocyclaceae</taxon>
        <taxon>Azospira</taxon>
    </lineage>
</organism>
<dbReference type="InterPro" id="IPR036388">
    <property type="entry name" value="WH-like_DNA-bd_sf"/>
</dbReference>
<comment type="function">
    <text evidence="5">Modulates RecA activity.</text>
</comment>
<dbReference type="PANTHER" id="PTHR33602">
    <property type="entry name" value="REGULATORY PROTEIN RECX FAMILY PROTEIN"/>
    <property type="match status" value="1"/>
</dbReference>
<evidence type="ECO:0000259" key="6">
    <source>
        <dbReference type="Pfam" id="PF02631"/>
    </source>
</evidence>
<evidence type="ECO:0000256" key="5">
    <source>
        <dbReference type="HAMAP-Rule" id="MF_01114"/>
    </source>
</evidence>
<evidence type="ECO:0000256" key="1">
    <source>
        <dbReference type="ARBA" id="ARBA00004496"/>
    </source>
</evidence>
<gene>
    <name evidence="5" type="primary">recX</name>
    <name evidence="8" type="ORF">EV678_2422</name>
</gene>
<feature type="domain" description="RecX third three-helical" evidence="7">
    <location>
        <begin position="96"/>
        <end position="139"/>
    </location>
</feature>
<evidence type="ECO:0000256" key="2">
    <source>
        <dbReference type="ARBA" id="ARBA00009695"/>
    </source>
</evidence>
<feature type="domain" description="RecX second three-helical" evidence="6">
    <location>
        <begin position="51"/>
        <end position="90"/>
    </location>
</feature>
<dbReference type="InterPro" id="IPR003783">
    <property type="entry name" value="Regulatory_RecX"/>
</dbReference>